<feature type="domain" description="Mce/MlaD" evidence="3">
    <location>
        <begin position="75"/>
        <end position="149"/>
    </location>
</feature>
<feature type="region of interest" description="Disordered" evidence="1">
    <location>
        <begin position="391"/>
        <end position="440"/>
    </location>
</feature>
<proteinExistence type="predicted"/>
<reference evidence="4 5" key="2">
    <citation type="journal article" date="2017" name="Int. J. Syst. Evol. Microbiol.">
        <title>Mycobacterium stephanolepidis sp. nov., a rapidly growing species related to Mycobacterium chelonae, isolated from marine teleost fish, Stephanolepis cirrhifer.</title>
        <authorList>
            <person name="Fukano H."/>
            <person name="Wada S."/>
            <person name="Kurata O."/>
            <person name="Katayama K."/>
            <person name="Fujiwara N."/>
            <person name="Hoshino Y."/>
        </authorList>
    </citation>
    <scope>NUCLEOTIDE SEQUENCE [LARGE SCALE GENOMIC DNA]</scope>
    <source>
        <strain evidence="4 5">NJB0901</strain>
    </source>
</reference>
<accession>A0A1Z4EYH7</accession>
<keyword evidence="2" id="KW-0472">Membrane</keyword>
<dbReference type="KEGG" id="mste:MSTE_02705"/>
<keyword evidence="5" id="KW-1185">Reference proteome</keyword>
<dbReference type="AlphaFoldDB" id="A0A1Z4EYH7"/>
<feature type="transmembrane region" description="Helical" evidence="2">
    <location>
        <begin position="45"/>
        <end position="65"/>
    </location>
</feature>
<evidence type="ECO:0000259" key="3">
    <source>
        <dbReference type="Pfam" id="PF02470"/>
    </source>
</evidence>
<evidence type="ECO:0000256" key="2">
    <source>
        <dbReference type="SAM" id="Phobius"/>
    </source>
</evidence>
<keyword evidence="2" id="KW-1133">Transmembrane helix</keyword>
<gene>
    <name evidence="4" type="ORF">MSTE_02705</name>
</gene>
<evidence type="ECO:0000313" key="4">
    <source>
        <dbReference type="EMBL" id="BAX98014.1"/>
    </source>
</evidence>
<organism evidence="4 5">
    <name type="scientific">[Mycobacterium] stephanolepidis</name>
    <dbReference type="NCBI Taxonomy" id="1520670"/>
    <lineage>
        <taxon>Bacteria</taxon>
        <taxon>Bacillati</taxon>
        <taxon>Actinomycetota</taxon>
        <taxon>Actinomycetes</taxon>
        <taxon>Mycobacteriales</taxon>
        <taxon>Mycobacteriaceae</taxon>
        <taxon>Mycobacteroides</taxon>
    </lineage>
</organism>
<dbReference type="Pfam" id="PF02470">
    <property type="entry name" value="MlaD"/>
    <property type="match status" value="1"/>
</dbReference>
<protein>
    <submittedName>
        <fullName evidence="4">Putative MCE family protein</fullName>
    </submittedName>
</protein>
<dbReference type="EMBL" id="AP018165">
    <property type="protein sequence ID" value="BAX98014.1"/>
    <property type="molecule type" value="Genomic_DNA"/>
</dbReference>
<dbReference type="InterPro" id="IPR003399">
    <property type="entry name" value="Mce/MlaD"/>
</dbReference>
<evidence type="ECO:0000256" key="1">
    <source>
        <dbReference type="SAM" id="MobiDB-lite"/>
    </source>
</evidence>
<dbReference type="GO" id="GO:0005576">
    <property type="term" value="C:extracellular region"/>
    <property type="evidence" value="ECO:0007669"/>
    <property type="project" value="TreeGrafter"/>
</dbReference>
<dbReference type="InterPro" id="IPR052336">
    <property type="entry name" value="MlaD_Phospholipid_Transporter"/>
</dbReference>
<dbReference type="PANTHER" id="PTHR33371:SF16">
    <property type="entry name" value="MCE-FAMILY PROTEIN MCE3F"/>
    <property type="match status" value="1"/>
</dbReference>
<keyword evidence="2" id="KW-0812">Transmembrane</keyword>
<sequence length="440" mass="46798">MTTSIAEDEYTETDCAPLKPGISGLLETAAGIVLQVVRFYYRRRLWLSGLALAFAFVVGSVYILVGGLRISPFAPTYRVTVQLAESGGLLPHQDVMFQGAPVGRVESVDVTQDSVNAIISINSPAKIPTSSTVRVSGLSPAGEQYVGFSSHSDAGPFLTDGSVVGLGKATTPVTLAQLLADADGTLAQLDPKKLEIIRTELSLSKDGPRKLTDIIDGGTFLLATLDQVLPETISLLRTSRVVLTTAADVNNGIATTSRNLTAVMNGVNRMEGGYRTLVDTGQQRFNQIDALFSDNSDTMVQLLGNLATVSHLTYLRVPALNALFPDYRGSMLEALTTILHDGGGWATADIYPRYTCDYGTPRRPPSSADYPEPFLNTFCRDDDPAVLIRGAKNAPRPAGDDTAGPRPGADLGTTADRTATGHFSIPTPYGGPTLPIEPPQ</sequence>
<reference evidence="5" key="1">
    <citation type="journal article" date="2017" name="Genome Announc.">
        <title>Complete Genome Sequence of Mycobacterium stephanolepidis.</title>
        <authorList>
            <person name="Fukano H."/>
            <person name="Yoshida M."/>
            <person name="Katayama Y."/>
            <person name="Omatsu T."/>
            <person name="Mizutani T."/>
            <person name="Kurata O."/>
            <person name="Wada S."/>
            <person name="Hoshino Y."/>
        </authorList>
    </citation>
    <scope>NUCLEOTIDE SEQUENCE [LARGE SCALE GENOMIC DNA]</scope>
    <source>
        <strain evidence="5">NJB0901</strain>
    </source>
</reference>
<name>A0A1Z4EYH7_9MYCO</name>
<evidence type="ECO:0000313" key="5">
    <source>
        <dbReference type="Proteomes" id="UP000217954"/>
    </source>
</evidence>
<dbReference type="PANTHER" id="PTHR33371">
    <property type="entry name" value="INTERMEMBRANE PHOSPHOLIPID TRANSPORT SYSTEM BINDING PROTEIN MLAD-RELATED"/>
    <property type="match status" value="1"/>
</dbReference>
<dbReference type="Proteomes" id="UP000217954">
    <property type="component" value="Chromosome"/>
</dbReference>